<dbReference type="EMBL" id="CH477253">
    <property type="protein sequence ID" value="EAT45979.1"/>
    <property type="molecule type" value="Genomic_DNA"/>
</dbReference>
<dbReference type="OrthoDB" id="7765344at2759"/>
<dbReference type="OMA" id="CIERVTY"/>
<feature type="region of interest" description="Disordered" evidence="2">
    <location>
        <begin position="201"/>
        <end position="243"/>
    </location>
</feature>
<feature type="binding site" evidence="1">
    <location>
        <position position="132"/>
    </location>
    <ligand>
        <name>Zn(2+)</name>
        <dbReference type="ChEBI" id="CHEBI:29105"/>
    </ligand>
</feature>
<dbReference type="SUPFAM" id="SSF57716">
    <property type="entry name" value="Glucocorticoid receptor-like (DNA-binding domain)"/>
    <property type="match status" value="1"/>
</dbReference>
<name>A0A1S4F329_AEDAE</name>
<dbReference type="AlphaFoldDB" id="A0A1S4F329"/>
<reference evidence="4" key="3">
    <citation type="submission" date="2012-09" db="EMBL/GenBank/DDBJ databases">
        <authorList>
            <consortium name="VectorBase"/>
        </authorList>
    </citation>
    <scope>NUCLEOTIDE SEQUENCE</scope>
    <source>
        <strain evidence="4">Liverpool</strain>
    </source>
</reference>
<dbReference type="GO" id="GO:0008270">
    <property type="term" value="F:zinc ion binding"/>
    <property type="evidence" value="ECO:0007669"/>
    <property type="project" value="UniProtKB-UniRule"/>
</dbReference>
<feature type="domain" description="ZAD" evidence="3">
    <location>
        <begin position="86"/>
        <end position="159"/>
    </location>
</feature>
<dbReference type="Gene3D" id="3.40.1800.20">
    <property type="match status" value="1"/>
</dbReference>
<proteinExistence type="predicted"/>
<dbReference type="KEGG" id="aag:5576123"/>
<dbReference type="Proteomes" id="UP000682892">
    <property type="component" value="Chromosome 1"/>
</dbReference>
<keyword evidence="1" id="KW-0479">Metal-binding</keyword>
<feature type="binding site" evidence="1">
    <location>
        <position position="135"/>
    </location>
    <ligand>
        <name>Zn(2+)</name>
        <dbReference type="ChEBI" id="CHEBI:29105"/>
    </ligand>
</feature>
<gene>
    <name evidence="4" type="ORF">AaeL_AAEL002790</name>
</gene>
<evidence type="ECO:0000259" key="3">
    <source>
        <dbReference type="PROSITE" id="PS51915"/>
    </source>
</evidence>
<evidence type="ECO:0000256" key="1">
    <source>
        <dbReference type="PROSITE-ProRule" id="PRU01263"/>
    </source>
</evidence>
<keyword evidence="1" id="KW-0862">Zinc</keyword>
<evidence type="ECO:0000256" key="2">
    <source>
        <dbReference type="SAM" id="MobiDB-lite"/>
    </source>
</evidence>
<dbReference type="HOGENOM" id="CLU_847888_0_0_1"/>
<evidence type="ECO:0000313" key="4">
    <source>
        <dbReference type="EMBL" id="EAT45979.1"/>
    </source>
</evidence>
<keyword evidence="1" id="KW-0863">Zinc-finger</keyword>
<dbReference type="GO" id="GO:0005634">
    <property type="term" value="C:nucleus"/>
    <property type="evidence" value="ECO:0007669"/>
    <property type="project" value="InterPro"/>
</dbReference>
<reference evidence="4" key="2">
    <citation type="journal article" date="2007" name="Science">
        <title>Genome sequence of Aedes aegypti, a major arbovirus vector.</title>
        <authorList>
            <person name="Nene V."/>
            <person name="Wortman J.R."/>
            <person name="Lawson D."/>
            <person name="Haas B."/>
            <person name="Kodira C."/>
            <person name="Tu Z.J."/>
            <person name="Loftus B."/>
            <person name="Xi Z."/>
            <person name="Megy K."/>
            <person name="Grabherr M."/>
            <person name="Ren Q."/>
            <person name="Zdobnov E.M."/>
            <person name="Lobo N.F."/>
            <person name="Campbell K.S."/>
            <person name="Brown S.E."/>
            <person name="Bonaldo M.F."/>
            <person name="Zhu J."/>
            <person name="Sinkins S.P."/>
            <person name="Hogenkamp D.G."/>
            <person name="Amedeo P."/>
            <person name="Arensburger P."/>
            <person name="Atkinson P.W."/>
            <person name="Bidwell S."/>
            <person name="Biedler J."/>
            <person name="Birney E."/>
            <person name="Bruggner R.V."/>
            <person name="Costas J."/>
            <person name="Coy M.R."/>
            <person name="Crabtree J."/>
            <person name="Crawford M."/>
            <person name="Debruyn B."/>
            <person name="Decaprio D."/>
            <person name="Eiglmeier K."/>
            <person name="Eisenstadt E."/>
            <person name="El-Dorry H."/>
            <person name="Gelbart W.M."/>
            <person name="Gomes S.L."/>
            <person name="Hammond M."/>
            <person name="Hannick L.I."/>
            <person name="Hogan J.R."/>
            <person name="Holmes M.H."/>
            <person name="Jaffe D."/>
            <person name="Johnston J.S."/>
            <person name="Kennedy R.C."/>
            <person name="Koo H."/>
            <person name="Kravitz S."/>
            <person name="Kriventseva E.V."/>
            <person name="Kulp D."/>
            <person name="Labutti K."/>
            <person name="Lee E."/>
            <person name="Li S."/>
            <person name="Lovin D.D."/>
            <person name="Mao C."/>
            <person name="Mauceli E."/>
            <person name="Menck C.F."/>
            <person name="Miller J.R."/>
            <person name="Montgomery P."/>
            <person name="Mori A."/>
            <person name="Nascimento A.L."/>
            <person name="Naveira H.F."/>
            <person name="Nusbaum C."/>
            <person name="O'leary S."/>
            <person name="Orvis J."/>
            <person name="Pertea M."/>
            <person name="Quesneville H."/>
            <person name="Reidenbach K.R."/>
            <person name="Rogers Y.H."/>
            <person name="Roth C.W."/>
            <person name="Schneider J.R."/>
            <person name="Schatz M."/>
            <person name="Shumway M."/>
            <person name="Stanke M."/>
            <person name="Stinson E.O."/>
            <person name="Tubio J.M."/>
            <person name="Vanzee J.P."/>
            <person name="Verjovski-Almeida S."/>
            <person name="Werner D."/>
            <person name="White O."/>
            <person name="Wyder S."/>
            <person name="Zeng Q."/>
            <person name="Zhao Q."/>
            <person name="Zhao Y."/>
            <person name="Hill C.A."/>
            <person name="Raikhel A.S."/>
            <person name="Soares M.B."/>
            <person name="Knudson D.L."/>
            <person name="Lee N.H."/>
            <person name="Galagan J."/>
            <person name="Salzberg S.L."/>
            <person name="Paulsen I.T."/>
            <person name="Dimopoulos G."/>
            <person name="Collins F.H."/>
            <person name="Birren B."/>
            <person name="Fraser-Liggett C.M."/>
            <person name="Severson D.W."/>
        </authorList>
    </citation>
    <scope>NUCLEOTIDE SEQUENCE [LARGE SCALE GENOMIC DNA]</scope>
    <source>
        <strain evidence="4">Liverpool</strain>
    </source>
</reference>
<protein>
    <submittedName>
        <fullName evidence="4">AAEL002790-PA</fullName>
    </submittedName>
</protein>
<feature type="binding site" evidence="1">
    <location>
        <position position="91"/>
    </location>
    <ligand>
        <name>Zn(2+)</name>
        <dbReference type="ChEBI" id="CHEBI:29105"/>
    </ligand>
</feature>
<reference evidence="4" key="1">
    <citation type="submission" date="2005-10" db="EMBL/GenBank/DDBJ databases">
        <authorList>
            <person name="Loftus B.J."/>
            <person name="Nene V.M."/>
            <person name="Hannick L.I."/>
            <person name="Bidwell S."/>
            <person name="Haas B."/>
            <person name="Amedeo P."/>
            <person name="Orvis J."/>
            <person name="Wortman J.R."/>
            <person name="White O.R."/>
            <person name="Salzberg S."/>
            <person name="Shumway M."/>
            <person name="Koo H."/>
            <person name="Zhao Y."/>
            <person name="Holmes M."/>
            <person name="Miller J."/>
            <person name="Schatz M."/>
            <person name="Pop M."/>
            <person name="Pai G."/>
            <person name="Utterback T."/>
            <person name="Rogers Y.-H."/>
            <person name="Kravitz S."/>
            <person name="Fraser C.M."/>
        </authorList>
    </citation>
    <scope>NUCLEOTIDE SEQUENCE</scope>
    <source>
        <strain evidence="4">Liverpool</strain>
    </source>
</reference>
<feature type="binding site" evidence="1">
    <location>
        <position position="88"/>
    </location>
    <ligand>
        <name>Zn(2+)</name>
        <dbReference type="ChEBI" id="CHEBI:29105"/>
    </ligand>
</feature>
<sequence>MINACCVHDFPGNVLEKLEDTEGGCSASSSSTSFIMHPFRIVPDCNLPKTTLEKLPKDENNCSVAAPRITEDRFNPPVLVIDDLGKVCRLCLETDEQNTHEPLFAKEDIADFIGQSIGIEIQPNDGYPQMICQTCIERVTYIHRSREWFHKNDQFLKALVGELSNDSELPETVPTEETNLGEVAELFDSGFLEAEEVTLNELGMTPEENNNAPEDEPLARRKRSRRVGVKSRKKPRRPPDARSEMIRHCAELERIDGKLWCPCGASYEELKMLCRHIWEDHDMGGHVKPKRPTAWVPTPNVPANPLLLEEMAAVFNMDCAKTRRLPGK</sequence>
<dbReference type="PROSITE" id="PS51915">
    <property type="entry name" value="ZAD"/>
    <property type="match status" value="1"/>
</dbReference>
<evidence type="ECO:0000313" key="5">
    <source>
        <dbReference type="Proteomes" id="UP000682892"/>
    </source>
</evidence>
<dbReference type="SMART" id="SM00868">
    <property type="entry name" value="zf-AD"/>
    <property type="match status" value="1"/>
</dbReference>
<feature type="compositionally biased region" description="Basic residues" evidence="2">
    <location>
        <begin position="220"/>
        <end position="236"/>
    </location>
</feature>
<accession>A0A1S4F329</accession>
<organism evidence="4 5">
    <name type="scientific">Aedes aegypti</name>
    <name type="common">Yellowfever mosquito</name>
    <name type="synonym">Culex aegypti</name>
    <dbReference type="NCBI Taxonomy" id="7159"/>
    <lineage>
        <taxon>Eukaryota</taxon>
        <taxon>Metazoa</taxon>
        <taxon>Ecdysozoa</taxon>
        <taxon>Arthropoda</taxon>
        <taxon>Hexapoda</taxon>
        <taxon>Insecta</taxon>
        <taxon>Pterygota</taxon>
        <taxon>Neoptera</taxon>
        <taxon>Endopterygota</taxon>
        <taxon>Diptera</taxon>
        <taxon>Nematocera</taxon>
        <taxon>Culicoidea</taxon>
        <taxon>Culicidae</taxon>
        <taxon>Culicinae</taxon>
        <taxon>Aedini</taxon>
        <taxon>Aedes</taxon>
        <taxon>Stegomyia</taxon>
    </lineage>
</organism>
<dbReference type="Pfam" id="PF07776">
    <property type="entry name" value="zf-AD"/>
    <property type="match status" value="1"/>
</dbReference>
<dbReference type="InterPro" id="IPR012934">
    <property type="entry name" value="Znf_AD"/>
</dbReference>